<name>A0ABT4AB07_9BACT</name>
<accession>A0ABT4AB07</accession>
<feature type="region of interest" description="Disordered" evidence="1">
    <location>
        <begin position="52"/>
        <end position="86"/>
    </location>
</feature>
<dbReference type="RefSeq" id="WP_267537608.1">
    <property type="nucleotide sequence ID" value="NZ_JAPNKA010000001.1"/>
</dbReference>
<gene>
    <name evidence="2" type="ORF">OV287_30740</name>
</gene>
<feature type="compositionally biased region" description="Gly residues" evidence="1">
    <location>
        <begin position="62"/>
        <end position="76"/>
    </location>
</feature>
<evidence type="ECO:0000313" key="2">
    <source>
        <dbReference type="EMBL" id="MCY1078848.1"/>
    </source>
</evidence>
<proteinExistence type="predicted"/>
<dbReference type="Proteomes" id="UP001207654">
    <property type="component" value="Unassembled WGS sequence"/>
</dbReference>
<sequence length="156" mass="18238">MAFKSSLAVLLEHRAELALTAEQVDRFEKLDFTLHEKNIGLQHQLEELQAQHKKDNRPWHGGYMGGGTHDAYGGKGTSTSAPPEVEKQRLVRRERLERIESTLRQMQDNDTSAYMEAEKVLSDAQKPRAREYFTQEREKLLRQLEDLHYRQRKGDY</sequence>
<evidence type="ECO:0000313" key="3">
    <source>
        <dbReference type="Proteomes" id="UP001207654"/>
    </source>
</evidence>
<dbReference type="EMBL" id="JAPNKA010000001">
    <property type="protein sequence ID" value="MCY1078848.1"/>
    <property type="molecule type" value="Genomic_DNA"/>
</dbReference>
<comment type="caution">
    <text evidence="2">The sequence shown here is derived from an EMBL/GenBank/DDBJ whole genome shotgun (WGS) entry which is preliminary data.</text>
</comment>
<reference evidence="2 3" key="1">
    <citation type="submission" date="2022-11" db="EMBL/GenBank/DDBJ databases">
        <title>Minimal conservation of predation-associated metabolite biosynthetic gene clusters underscores biosynthetic potential of Myxococcota including descriptions for ten novel species: Archangium lansinium sp. nov., Myxococcus landrumus sp. nov., Nannocystis bai.</title>
        <authorList>
            <person name="Ahearne A."/>
            <person name="Stevens C."/>
            <person name="Phillips K."/>
        </authorList>
    </citation>
    <scope>NUCLEOTIDE SEQUENCE [LARGE SCALE GENOMIC DNA]</scope>
    <source>
        <strain evidence="2 3">MIWBW</strain>
    </source>
</reference>
<evidence type="ECO:0000256" key="1">
    <source>
        <dbReference type="SAM" id="MobiDB-lite"/>
    </source>
</evidence>
<organism evidence="2 3">
    <name type="scientific">Archangium lansingense</name>
    <dbReference type="NCBI Taxonomy" id="2995310"/>
    <lineage>
        <taxon>Bacteria</taxon>
        <taxon>Pseudomonadati</taxon>
        <taxon>Myxococcota</taxon>
        <taxon>Myxococcia</taxon>
        <taxon>Myxococcales</taxon>
        <taxon>Cystobacterineae</taxon>
        <taxon>Archangiaceae</taxon>
        <taxon>Archangium</taxon>
    </lineage>
</organism>
<keyword evidence="3" id="KW-1185">Reference proteome</keyword>
<protein>
    <submittedName>
        <fullName evidence="2">Uncharacterized protein</fullName>
    </submittedName>
</protein>